<dbReference type="PANTHER" id="PTHR21087:SF16">
    <property type="entry name" value="SHIKIMATE KINASE 1, CHLOROPLASTIC"/>
    <property type="match status" value="1"/>
</dbReference>
<keyword evidence="5 11" id="KW-0808">Transferase</keyword>
<feature type="binding site" evidence="11">
    <location>
        <position position="97"/>
    </location>
    <ligand>
        <name>substrate</name>
    </ligand>
</feature>
<feature type="binding site" evidence="11">
    <location>
        <position position="135"/>
    </location>
    <ligand>
        <name>ATP</name>
        <dbReference type="ChEBI" id="CHEBI:30616"/>
    </ligand>
</feature>
<accession>A0A060IC96</accession>
<proteinExistence type="inferred from homology"/>
<feature type="binding site" evidence="11">
    <location>
        <position position="154"/>
    </location>
    <ligand>
        <name>substrate</name>
    </ligand>
</feature>
<evidence type="ECO:0000256" key="6">
    <source>
        <dbReference type="ARBA" id="ARBA00022741"/>
    </source>
</evidence>
<dbReference type="EC" id="2.7.1.71" evidence="3 11"/>
<feature type="binding site" evidence="11">
    <location>
        <position position="33"/>
    </location>
    <ligand>
        <name>Mg(2+)</name>
        <dbReference type="ChEBI" id="CHEBI:18420"/>
    </ligand>
</feature>
<evidence type="ECO:0000256" key="10">
    <source>
        <dbReference type="ARBA" id="ARBA00048567"/>
    </source>
</evidence>
<protein>
    <recommendedName>
        <fullName evidence="3 11">Shikimate kinase</fullName>
        <shortName evidence="11">SK</shortName>
        <ecNumber evidence="3 11">2.7.1.71</ecNumber>
    </recommendedName>
</protein>
<keyword evidence="6 11" id="KW-0547">Nucleotide-binding</keyword>
<keyword evidence="4 11" id="KW-0028">Amino-acid biosynthesis</keyword>
<evidence type="ECO:0000313" key="12">
    <source>
        <dbReference type="EMBL" id="AIC31367.1"/>
    </source>
</evidence>
<dbReference type="GO" id="GO:0004765">
    <property type="term" value="F:shikimate kinase activity"/>
    <property type="evidence" value="ECO:0007669"/>
    <property type="project" value="UniProtKB-UniRule"/>
</dbReference>
<evidence type="ECO:0000256" key="9">
    <source>
        <dbReference type="ARBA" id="ARBA00023141"/>
    </source>
</evidence>
<evidence type="ECO:0000256" key="8">
    <source>
        <dbReference type="ARBA" id="ARBA00022840"/>
    </source>
</evidence>
<keyword evidence="11" id="KW-0963">Cytoplasm</keyword>
<dbReference type="Pfam" id="PF01202">
    <property type="entry name" value="SKI"/>
    <property type="match status" value="1"/>
</dbReference>
<dbReference type="InterPro" id="IPR027417">
    <property type="entry name" value="P-loop_NTPase"/>
</dbReference>
<dbReference type="Gene3D" id="3.40.50.300">
    <property type="entry name" value="P-loop containing nucleotide triphosphate hydrolases"/>
    <property type="match status" value="1"/>
</dbReference>
<name>A0A060IC96_RHIET</name>
<dbReference type="HOGENOM" id="CLU_057607_2_0_5"/>
<dbReference type="GO" id="GO:0009073">
    <property type="term" value="P:aromatic amino acid family biosynthetic process"/>
    <property type="evidence" value="ECO:0007669"/>
    <property type="project" value="UniProtKB-KW"/>
</dbReference>
<keyword evidence="12" id="KW-0614">Plasmid</keyword>
<comment type="caution">
    <text evidence="11">Lacks conserved residue(s) required for the propagation of feature annotation.</text>
</comment>
<evidence type="ECO:0000256" key="3">
    <source>
        <dbReference type="ARBA" id="ARBA00012154"/>
    </source>
</evidence>
<keyword evidence="7 11" id="KW-0418">Kinase</keyword>
<gene>
    <name evidence="12" type="primary">aroK-2</name>
    <name evidence="11" type="synonym">aroK</name>
    <name evidence="12" type="ORF">IE4771_PE00141</name>
</gene>
<keyword evidence="8 11" id="KW-0067">ATP-binding</keyword>
<dbReference type="GO" id="GO:0005829">
    <property type="term" value="C:cytosol"/>
    <property type="evidence" value="ECO:0007669"/>
    <property type="project" value="TreeGrafter"/>
</dbReference>
<comment type="catalytic activity">
    <reaction evidence="10 11">
        <text>shikimate + ATP = 3-phosphoshikimate + ADP + H(+)</text>
        <dbReference type="Rhea" id="RHEA:13121"/>
        <dbReference type="ChEBI" id="CHEBI:15378"/>
        <dbReference type="ChEBI" id="CHEBI:30616"/>
        <dbReference type="ChEBI" id="CHEBI:36208"/>
        <dbReference type="ChEBI" id="CHEBI:145989"/>
        <dbReference type="ChEBI" id="CHEBI:456216"/>
        <dbReference type="EC" id="2.7.1.71"/>
    </reaction>
</comment>
<feature type="binding site" evidence="11">
    <location>
        <position position="51"/>
    </location>
    <ligand>
        <name>substrate</name>
    </ligand>
</feature>
<evidence type="ECO:0000256" key="1">
    <source>
        <dbReference type="ARBA" id="ARBA00004842"/>
    </source>
</evidence>
<evidence type="ECO:0000256" key="11">
    <source>
        <dbReference type="HAMAP-Rule" id="MF_00109"/>
    </source>
</evidence>
<dbReference type="KEGG" id="rei:IE4771_PE00141"/>
<organism evidence="12 13">
    <name type="scientific">Rhizobium etli bv. mimosae str. IE4771</name>
    <dbReference type="NCBI Taxonomy" id="1432050"/>
    <lineage>
        <taxon>Bacteria</taxon>
        <taxon>Pseudomonadati</taxon>
        <taxon>Pseudomonadota</taxon>
        <taxon>Alphaproteobacteria</taxon>
        <taxon>Hyphomicrobiales</taxon>
        <taxon>Rhizobiaceae</taxon>
        <taxon>Rhizobium/Agrobacterium group</taxon>
        <taxon>Rhizobium</taxon>
    </lineage>
</organism>
<dbReference type="GO" id="GO:0000287">
    <property type="term" value="F:magnesium ion binding"/>
    <property type="evidence" value="ECO:0007669"/>
    <property type="project" value="UniProtKB-UniRule"/>
</dbReference>
<sequence length="208" mass="22869">MNMSPNIQPEPALLAALGTRCVVLVGMMGSGKTSVGRPLAARLGLDFVDADAEIEAAHRMTIPEIFAQHGETYFREGERRILARLLAGGPKVVATGGGAFMNSETRAHIAATGVSIWLKADFDILIRRVRRRANRPLLRSPDPEGALRKLIDDRYPTYALADVTVVSDEGSHEKVAMETVQALMSYLNVHELRAFTNNGDVQMRDWSR</sequence>
<dbReference type="GO" id="GO:0009423">
    <property type="term" value="P:chorismate biosynthetic process"/>
    <property type="evidence" value="ECO:0007669"/>
    <property type="project" value="UniProtKB-UniRule"/>
</dbReference>
<dbReference type="PRINTS" id="PR01100">
    <property type="entry name" value="SHIKIMTKNASE"/>
</dbReference>
<dbReference type="UniPathway" id="UPA00053">
    <property type="reaction ID" value="UER00088"/>
</dbReference>
<comment type="subunit">
    <text evidence="11">Monomer.</text>
</comment>
<evidence type="ECO:0000256" key="5">
    <source>
        <dbReference type="ARBA" id="ARBA00022679"/>
    </source>
</evidence>
<dbReference type="HAMAP" id="MF_00109">
    <property type="entry name" value="Shikimate_kinase"/>
    <property type="match status" value="1"/>
</dbReference>
<dbReference type="SUPFAM" id="SSF52540">
    <property type="entry name" value="P-loop containing nucleoside triphosphate hydrolases"/>
    <property type="match status" value="1"/>
</dbReference>
<evidence type="ECO:0000256" key="7">
    <source>
        <dbReference type="ARBA" id="ARBA00022777"/>
    </source>
</evidence>
<keyword evidence="11" id="KW-0479">Metal-binding</keyword>
<reference evidence="12 13" key="1">
    <citation type="submission" date="2013-12" db="EMBL/GenBank/DDBJ databases">
        <title>Complete genome sequence of Rhizobium etli bv. mimosae IE4771.</title>
        <authorList>
            <person name="Bustos P."/>
            <person name="Santamaria R.I."/>
            <person name="Lozano L."/>
            <person name="Ormeno-Orrillo E."/>
            <person name="Rogel M.A."/>
            <person name="Romero D."/>
            <person name="Cevallos M.A."/>
            <person name="Martinez-Romero E."/>
            <person name="Gonzalez V."/>
        </authorList>
    </citation>
    <scope>NUCLEOTIDE SEQUENCE [LARGE SCALE GENOMIC DNA]</scope>
    <source>
        <strain evidence="12 13">IE4771</strain>
        <plasmid evidence="13">Plasmid pRetIE4771e</plasmid>
    </source>
</reference>
<keyword evidence="9 11" id="KW-0057">Aromatic amino acid biosynthesis</keyword>
<comment type="cofactor">
    <cofactor evidence="11">
        <name>Mg(2+)</name>
        <dbReference type="ChEBI" id="CHEBI:18420"/>
    </cofactor>
    <text evidence="11">Binds 1 Mg(2+) ion per subunit.</text>
</comment>
<dbReference type="InterPro" id="IPR023000">
    <property type="entry name" value="Shikimate_kinase_CS"/>
</dbReference>
<feature type="binding site" evidence="11">
    <location>
        <position position="75"/>
    </location>
    <ligand>
        <name>substrate</name>
    </ligand>
</feature>
<dbReference type="InterPro" id="IPR031322">
    <property type="entry name" value="Shikimate/glucono_kinase"/>
</dbReference>
<dbReference type="InterPro" id="IPR000623">
    <property type="entry name" value="Shikimate_kinase/TSH1"/>
</dbReference>
<evidence type="ECO:0000313" key="13">
    <source>
        <dbReference type="Proteomes" id="UP000027180"/>
    </source>
</evidence>
<dbReference type="CDD" id="cd00464">
    <property type="entry name" value="SK"/>
    <property type="match status" value="1"/>
</dbReference>
<dbReference type="GO" id="GO:0008652">
    <property type="term" value="P:amino acid biosynthetic process"/>
    <property type="evidence" value="ECO:0007669"/>
    <property type="project" value="UniProtKB-KW"/>
</dbReference>
<comment type="similarity">
    <text evidence="2 11">Belongs to the shikimate kinase family.</text>
</comment>
<comment type="pathway">
    <text evidence="1 11">Metabolic intermediate biosynthesis; chorismate biosynthesis; chorismate from D-erythrose 4-phosphate and phosphoenolpyruvate: step 5/7.</text>
</comment>
<dbReference type="Proteomes" id="UP000027180">
    <property type="component" value="Plasmid pRetIE4771e"/>
</dbReference>
<evidence type="ECO:0000256" key="2">
    <source>
        <dbReference type="ARBA" id="ARBA00006997"/>
    </source>
</evidence>
<keyword evidence="11" id="KW-0460">Magnesium</keyword>
<dbReference type="EMBL" id="CP006991">
    <property type="protein sequence ID" value="AIC31367.1"/>
    <property type="molecule type" value="Genomic_DNA"/>
</dbReference>
<dbReference type="PANTHER" id="PTHR21087">
    <property type="entry name" value="SHIKIMATE KINASE"/>
    <property type="match status" value="1"/>
</dbReference>
<comment type="function">
    <text evidence="11">Catalyzes the specific phosphorylation of the 3-hydroxyl group of shikimic acid using ATP as a cosubstrate.</text>
</comment>
<dbReference type="AlphaFoldDB" id="A0A060IC96"/>
<evidence type="ECO:0000256" key="4">
    <source>
        <dbReference type="ARBA" id="ARBA00022605"/>
    </source>
</evidence>
<dbReference type="GO" id="GO:0005524">
    <property type="term" value="F:ATP binding"/>
    <property type="evidence" value="ECO:0007669"/>
    <property type="project" value="UniProtKB-UniRule"/>
</dbReference>
<dbReference type="NCBIfam" id="NF010552">
    <property type="entry name" value="PRK13946.1"/>
    <property type="match status" value="1"/>
</dbReference>
<comment type="subcellular location">
    <subcellularLocation>
        <location evidence="11">Cytoplasm</location>
    </subcellularLocation>
</comment>
<dbReference type="PROSITE" id="PS01128">
    <property type="entry name" value="SHIKIMATE_KINASE"/>
    <property type="match status" value="1"/>
</dbReference>
<geneLocation type="plasmid" evidence="12 13">
    <name>pRetIE4771e</name>
</geneLocation>
<feature type="binding site" evidence="11">
    <location>
        <begin position="29"/>
        <end position="34"/>
    </location>
    <ligand>
        <name>ATP</name>
        <dbReference type="ChEBI" id="CHEBI:30616"/>
    </ligand>
</feature>